<dbReference type="GO" id="GO:0006303">
    <property type="term" value="P:double-strand break repair via nonhomologous end joining"/>
    <property type="evidence" value="ECO:0007669"/>
    <property type="project" value="EnsemblFungi"/>
</dbReference>
<comment type="caution">
    <text evidence="10">The sequence shown here is derived from an EMBL/GenBank/DDBJ whole genome shotgun (WGS) entry which is preliminary data.</text>
</comment>
<dbReference type="GO" id="GO:0003714">
    <property type="term" value="F:transcription corepressor activity"/>
    <property type="evidence" value="ECO:0007669"/>
    <property type="project" value="EnsemblFungi"/>
</dbReference>
<sequence>MSSGKEGWHPADQRDQPPPSSHLPPGQAPQGRQSPGGMHRYPPPPPSQGNFYQGPPPPASQTGQPPQSQSQLPHLPSLSSGQPPYPLPSLQGGPQLSQQPPPHPHMLERSQHEGRPPPHNQIPQLASPPVALGQPQPPPGHMYPGPNPPGLQQQQQSHPPPHEQRGGMPPSIGSQPLPGMSPHQLQSIAQLPPQGGPPPPQPHQEAVASIVNAQAPGLVNVPMGAQSQIPPSYRPLNVKDALSYLDQVKVQFAEHPNVYNQFLDIMKDFKSQAIDTPGVIDRVSTLFAGHPNLIQGFNTFLPPGYRIECSSDPSDPHSIRVTTPQGTTTATAGQPSSHALQAAMAPGGQGNGAWRTQDAWGEPARFRFNGDEPGPQDQPPREQIRAAQVQGRPGHQMNQANHLQQPQPLQPGLGQPSVTDPVSQLQNAAAATNGTGPLAQGAMRQAPPAGALGQAVQNGPLTPGADVKRGPVEFNHAISYVNKIKTRFSSQPEIYKNFLEILQTYQRESKPIQEVYSQVTQLFNAAPDLLEDFKQFLPESAAQARQKPDEHMRDLNGIAAALPGGRGPPPQGHFAPPLAAPKDTGKRKRPAQPALSNSRDVGIAPLQSNPLHDLNTGPSPGPRGPAANKRPKIMHKPLAEAPVSPTLIPANPSPLMPTDPVGASSEEIAFFDRVRKYIGNKQTYNEFLKILNLFSQDLMDKSLLVSTLESFLGSNPELFNWIKRFLGVSEKAEDNIQNTLKKSQKVRLNVCRALGPSYRLLPKLEATKPCSGRDDMCREVLNDEWASHPTWASEDSGFVGHKKNQYEEMLHRVEEERHDYDFHIEANLRTIQLLEPIAQRIATMGHEEKLSFKLNPGLGGQSRTIYQRCIKKVYREEGLETIKQLHDQPAFAVPIILRRLKQKDEEWRFAQREWNKVWREQTAKIFYKSLDHQGNTFKQNDKRNTTNRHFISEIDALYKTADSTAGDKPHHLKFTFPDLDVLSDICRLLATQLDKEGAYSHSERQKIAAFIRNFIPTFFGLGKEDVEGAMGNISRKSPDEDVDMDQTDSPSGRNTRKTKESTLLQDVLKRSRGGKSYKVDGATSRGSTPELSNEDDLMEVDQLESEPMPPNAPATWINPIGPSRQTNGADALSSAAGVDARDIVVSELRERNAYNLFANSTIYCFVRLLQLVYQRLLDVKNCEAEAKATLIRRKNNVTARKLGLIPQMYDDFFNVADDANYYQQVLEHCERLILGNIDSNVFEDGMRSVYIQKGWQLYTIDKHIATLNKTIQTFVSDSRDNSGEILKLFDRDRAEEKTNFQLQMSYRRDVEVYIGREEPTYRIEWNTDSKDLAIQLLFRVDPTHTAKLTKDEKWSYYVDAFIMAQPTEGVEAPKRPPFLVRNLPANDIIDSFTSRDCELGGNYSYKKPILQEGLELKICVNTYKLYFTPNSTDAMILSGEQRAKNSEAEKRARNRRKKFFESEFVNNPKRLKDAAPENRVLGFDGQEGLWKP</sequence>
<dbReference type="GO" id="GO:0000122">
    <property type="term" value="P:negative regulation of transcription by RNA polymerase II"/>
    <property type="evidence" value="ECO:0007669"/>
    <property type="project" value="EnsemblFungi"/>
</dbReference>
<keyword evidence="2" id="KW-0678">Repressor</keyword>
<keyword evidence="11" id="KW-1185">Reference proteome</keyword>
<dbReference type="GO" id="GO:0044804">
    <property type="term" value="P:nucleophagy"/>
    <property type="evidence" value="ECO:0007669"/>
    <property type="project" value="EnsemblFungi"/>
</dbReference>
<gene>
    <name evidence="10" type="ORF">H072_5313</name>
</gene>
<comment type="subcellular location">
    <subcellularLocation>
        <location evidence="1 7">Nucleus</location>
    </subcellularLocation>
</comment>
<dbReference type="GO" id="GO:0034605">
    <property type="term" value="P:cellular response to heat"/>
    <property type="evidence" value="ECO:0007669"/>
    <property type="project" value="EnsemblFungi"/>
</dbReference>
<dbReference type="Gene3D" id="1.20.1160.11">
    <property type="entry name" value="Paired amphipathic helix"/>
    <property type="match status" value="3"/>
</dbReference>
<dbReference type="InterPro" id="IPR039774">
    <property type="entry name" value="Sin3-like"/>
</dbReference>
<reference evidence="11" key="2">
    <citation type="submission" date="2013-04" db="EMBL/GenBank/DDBJ databases">
        <title>Genomic mechanisms accounting for the adaptation to parasitism in nematode-trapping fungi.</title>
        <authorList>
            <person name="Ahren D.G."/>
        </authorList>
    </citation>
    <scope>NUCLEOTIDE SEQUENCE [LARGE SCALE GENOMIC DNA]</scope>
    <source>
        <strain evidence="11">CBS 200.50</strain>
    </source>
</reference>
<dbReference type="PROSITE" id="PS51477">
    <property type="entry name" value="PAH"/>
    <property type="match status" value="3"/>
</dbReference>
<feature type="compositionally biased region" description="Low complexity" evidence="8">
    <location>
        <begin position="322"/>
        <end position="337"/>
    </location>
</feature>
<dbReference type="STRING" id="1284197.S8AI41"/>
<dbReference type="GO" id="GO:0000086">
    <property type="term" value="P:G2/M transition of mitotic cell cycle"/>
    <property type="evidence" value="ECO:0007669"/>
    <property type="project" value="EnsemblFungi"/>
</dbReference>
<dbReference type="FunFam" id="1.20.1160.11:FF:000001">
    <property type="entry name" value="Paired amphipathic helix protein Sin3"/>
    <property type="match status" value="1"/>
</dbReference>
<feature type="domain" description="Histone deacetylase interacting" evidence="9">
    <location>
        <begin position="750"/>
        <end position="851"/>
    </location>
</feature>
<feature type="compositionally biased region" description="Basic and acidic residues" evidence="8">
    <location>
        <begin position="1"/>
        <end position="15"/>
    </location>
</feature>
<evidence type="ECO:0000256" key="8">
    <source>
        <dbReference type="SAM" id="MobiDB-lite"/>
    </source>
</evidence>
<protein>
    <recommendedName>
        <fullName evidence="9">Histone deacetylase interacting domain-containing protein</fullName>
    </recommendedName>
</protein>
<feature type="region of interest" description="Disordered" evidence="8">
    <location>
        <begin position="311"/>
        <end position="337"/>
    </location>
</feature>
<keyword evidence="3" id="KW-0677">Repeat</keyword>
<evidence type="ECO:0000256" key="5">
    <source>
        <dbReference type="ARBA" id="ARBA00023163"/>
    </source>
</evidence>
<keyword evidence="5" id="KW-0804">Transcription</keyword>
<feature type="compositionally biased region" description="Polar residues" evidence="8">
    <location>
        <begin position="417"/>
        <end position="435"/>
    </location>
</feature>
<proteinExistence type="predicted"/>
<dbReference type="GO" id="GO:0051321">
    <property type="term" value="P:meiotic cell cycle"/>
    <property type="evidence" value="ECO:0007669"/>
    <property type="project" value="EnsemblFungi"/>
</dbReference>
<feature type="compositionally biased region" description="Low complexity" evidence="8">
    <location>
        <begin position="60"/>
        <end position="98"/>
    </location>
</feature>
<dbReference type="InterPro" id="IPR003822">
    <property type="entry name" value="PAH"/>
</dbReference>
<dbReference type="PANTHER" id="PTHR12346">
    <property type="entry name" value="SIN3B-RELATED"/>
    <property type="match status" value="1"/>
</dbReference>
<feature type="region of interest" description="Disordered" evidence="8">
    <location>
        <begin position="1030"/>
        <end position="1096"/>
    </location>
</feature>
<dbReference type="Pfam" id="PF16879">
    <property type="entry name" value="Sin3a_C"/>
    <property type="match status" value="1"/>
</dbReference>
<feature type="region of interest" description="Disordered" evidence="8">
    <location>
        <begin position="559"/>
        <end position="630"/>
    </location>
</feature>
<evidence type="ECO:0000259" key="9">
    <source>
        <dbReference type="SMART" id="SM00761"/>
    </source>
</evidence>
<dbReference type="FunFam" id="1.20.1160.11:FF:000002">
    <property type="entry name" value="Paired amphipathic helix protein SIN3"/>
    <property type="match status" value="1"/>
</dbReference>
<dbReference type="InterPro" id="IPR036600">
    <property type="entry name" value="PAH_sf"/>
</dbReference>
<dbReference type="SMART" id="SM00761">
    <property type="entry name" value="HDAC_interact"/>
    <property type="match status" value="1"/>
</dbReference>
<dbReference type="Pfam" id="PF02671">
    <property type="entry name" value="PAH"/>
    <property type="match status" value="3"/>
</dbReference>
<dbReference type="OMA" id="MCEEVIK"/>
<feature type="compositionally biased region" description="Basic and acidic residues" evidence="8">
    <location>
        <begin position="105"/>
        <end position="116"/>
    </location>
</feature>
<evidence type="ECO:0000313" key="10">
    <source>
        <dbReference type="EMBL" id="EPS40801.1"/>
    </source>
</evidence>
<dbReference type="GO" id="GO:0061188">
    <property type="term" value="P:negative regulation of rDNA heterochromatin formation"/>
    <property type="evidence" value="ECO:0007669"/>
    <property type="project" value="EnsemblFungi"/>
</dbReference>
<feature type="compositionally biased region" description="Low complexity" evidence="8">
    <location>
        <begin position="403"/>
        <end position="416"/>
    </location>
</feature>
<dbReference type="GO" id="GO:0033698">
    <property type="term" value="C:Rpd3L complex"/>
    <property type="evidence" value="ECO:0007669"/>
    <property type="project" value="EnsemblFungi"/>
</dbReference>
<evidence type="ECO:0000256" key="2">
    <source>
        <dbReference type="ARBA" id="ARBA00022491"/>
    </source>
</evidence>
<dbReference type="GO" id="GO:0003713">
    <property type="term" value="F:transcription coactivator activity"/>
    <property type="evidence" value="ECO:0007669"/>
    <property type="project" value="EnsemblFungi"/>
</dbReference>
<evidence type="ECO:0000313" key="11">
    <source>
        <dbReference type="Proteomes" id="UP000015100"/>
    </source>
</evidence>
<organism evidence="10 11">
    <name type="scientific">Dactylellina haptotyla (strain CBS 200.50)</name>
    <name type="common">Nematode-trapping fungus</name>
    <name type="synonym">Monacrosporium haptotylum</name>
    <dbReference type="NCBI Taxonomy" id="1284197"/>
    <lineage>
        <taxon>Eukaryota</taxon>
        <taxon>Fungi</taxon>
        <taxon>Dikarya</taxon>
        <taxon>Ascomycota</taxon>
        <taxon>Pezizomycotina</taxon>
        <taxon>Orbiliomycetes</taxon>
        <taxon>Orbiliales</taxon>
        <taxon>Orbiliaceae</taxon>
        <taxon>Dactylellina</taxon>
    </lineage>
</organism>
<dbReference type="HOGENOM" id="CLU_001360_2_4_1"/>
<dbReference type="InterPro" id="IPR031693">
    <property type="entry name" value="Sin3_C"/>
</dbReference>
<dbReference type="EMBL" id="AQGS01000274">
    <property type="protein sequence ID" value="EPS40801.1"/>
    <property type="molecule type" value="Genomic_DNA"/>
</dbReference>
<dbReference type="Proteomes" id="UP000015100">
    <property type="component" value="Unassembled WGS sequence"/>
</dbReference>
<accession>S8AI41</accession>
<dbReference type="SUPFAM" id="SSF47762">
    <property type="entry name" value="PAH2 domain"/>
    <property type="match status" value="3"/>
</dbReference>
<dbReference type="GO" id="GO:0032221">
    <property type="term" value="C:Rpd3S complex"/>
    <property type="evidence" value="ECO:0007669"/>
    <property type="project" value="EnsemblFungi"/>
</dbReference>
<dbReference type="GO" id="GO:0061186">
    <property type="term" value="P:negative regulation of silent mating-type cassette heterochromatin formation"/>
    <property type="evidence" value="ECO:0007669"/>
    <property type="project" value="EnsemblFungi"/>
</dbReference>
<evidence type="ECO:0000256" key="7">
    <source>
        <dbReference type="PROSITE-ProRule" id="PRU00810"/>
    </source>
</evidence>
<dbReference type="GO" id="GO:0030174">
    <property type="term" value="P:regulation of DNA-templated DNA replication initiation"/>
    <property type="evidence" value="ECO:0007669"/>
    <property type="project" value="EnsemblFungi"/>
</dbReference>
<feature type="region of interest" description="Disordered" evidence="8">
    <location>
        <begin position="1"/>
        <end position="205"/>
    </location>
</feature>
<feature type="region of interest" description="Disordered" evidence="8">
    <location>
        <begin position="364"/>
        <end position="468"/>
    </location>
</feature>
<dbReference type="GO" id="GO:0042802">
    <property type="term" value="F:identical protein binding"/>
    <property type="evidence" value="ECO:0007669"/>
    <property type="project" value="EnsemblFungi"/>
</dbReference>
<reference evidence="10 11" key="1">
    <citation type="journal article" date="2013" name="PLoS Genet.">
        <title>Genomic mechanisms accounting for the adaptation to parasitism in nematode-trapping fungi.</title>
        <authorList>
            <person name="Meerupati T."/>
            <person name="Andersson K.M."/>
            <person name="Friman E."/>
            <person name="Kumar D."/>
            <person name="Tunlid A."/>
            <person name="Ahren D."/>
        </authorList>
    </citation>
    <scope>NUCLEOTIDE SEQUENCE [LARGE SCALE GENOMIC DNA]</scope>
    <source>
        <strain evidence="10 11">CBS 200.50</strain>
    </source>
</reference>
<dbReference type="PANTHER" id="PTHR12346:SF0">
    <property type="entry name" value="SIN3A, ISOFORM G"/>
    <property type="match status" value="1"/>
</dbReference>
<dbReference type="Pfam" id="PF08295">
    <property type="entry name" value="Sin3_corepress"/>
    <property type="match status" value="1"/>
</dbReference>
<name>S8AI41_DACHA</name>
<evidence type="ECO:0000256" key="1">
    <source>
        <dbReference type="ARBA" id="ARBA00004123"/>
    </source>
</evidence>
<evidence type="ECO:0000256" key="4">
    <source>
        <dbReference type="ARBA" id="ARBA00023015"/>
    </source>
</evidence>
<keyword evidence="6 7" id="KW-0539">Nucleus</keyword>
<dbReference type="GO" id="GO:0045944">
    <property type="term" value="P:positive regulation of transcription by RNA polymerase II"/>
    <property type="evidence" value="ECO:0007669"/>
    <property type="project" value="EnsemblFungi"/>
</dbReference>
<dbReference type="GO" id="GO:0070550">
    <property type="term" value="P:rDNA chromatin condensation"/>
    <property type="evidence" value="ECO:0007669"/>
    <property type="project" value="EnsemblFungi"/>
</dbReference>
<keyword evidence="4" id="KW-0805">Transcription regulation</keyword>
<dbReference type="eggNOG" id="KOG4204">
    <property type="taxonomic scope" value="Eukaryota"/>
</dbReference>
<evidence type="ECO:0000256" key="3">
    <source>
        <dbReference type="ARBA" id="ARBA00022737"/>
    </source>
</evidence>
<dbReference type="InterPro" id="IPR013194">
    <property type="entry name" value="HDAC_interact_dom"/>
</dbReference>
<feature type="compositionally biased region" description="Pro residues" evidence="8">
    <location>
        <begin position="135"/>
        <end position="149"/>
    </location>
</feature>
<dbReference type="GO" id="GO:0016479">
    <property type="term" value="P:negative regulation of transcription by RNA polymerase I"/>
    <property type="evidence" value="ECO:0007669"/>
    <property type="project" value="EnsemblFungi"/>
</dbReference>
<dbReference type="OrthoDB" id="10265969at2759"/>
<evidence type="ECO:0000256" key="6">
    <source>
        <dbReference type="ARBA" id="ARBA00023242"/>
    </source>
</evidence>
<dbReference type="FunFam" id="1.20.1160.11:FF:000003">
    <property type="entry name" value="Paired amphipathic helix SIN3-like protein"/>
    <property type="match status" value="1"/>
</dbReference>